<reference evidence="1" key="1">
    <citation type="submission" date="2019-08" db="EMBL/GenBank/DDBJ databases">
        <title>The genome of the North American firefly Photinus pyralis.</title>
        <authorList>
            <consortium name="Photinus pyralis genome working group"/>
            <person name="Fallon T.R."/>
            <person name="Sander Lower S.E."/>
            <person name="Weng J.-K."/>
        </authorList>
    </citation>
    <scope>NUCLEOTIDE SEQUENCE</scope>
    <source>
        <strain evidence="1">TRF0915ILg1</strain>
        <tissue evidence="1">Whole body</tissue>
    </source>
</reference>
<protein>
    <submittedName>
        <fullName evidence="1">Uncharacterized protein</fullName>
    </submittedName>
</protein>
<dbReference type="AlphaFoldDB" id="A0A8K0G087"/>
<keyword evidence="2" id="KW-1185">Reference proteome</keyword>
<evidence type="ECO:0000313" key="2">
    <source>
        <dbReference type="Proteomes" id="UP000801492"/>
    </source>
</evidence>
<sequence length="67" mass="7675">MYLAANNLVKDTDERKIALFLTFAGDEAVNVFNTLNLTEKGKESYSKAVAAFDEYCKPRNNETYNRF</sequence>
<name>A0A8K0G087_IGNLU</name>
<comment type="caution">
    <text evidence="1">The sequence shown here is derived from an EMBL/GenBank/DDBJ whole genome shotgun (WGS) entry which is preliminary data.</text>
</comment>
<evidence type="ECO:0000313" key="1">
    <source>
        <dbReference type="EMBL" id="KAF2881053.1"/>
    </source>
</evidence>
<dbReference type="OrthoDB" id="6754906at2759"/>
<dbReference type="EMBL" id="VTPC01090866">
    <property type="protein sequence ID" value="KAF2881053.1"/>
    <property type="molecule type" value="Genomic_DNA"/>
</dbReference>
<organism evidence="1 2">
    <name type="scientific">Ignelater luminosus</name>
    <name type="common">Cucubano</name>
    <name type="synonym">Pyrophorus luminosus</name>
    <dbReference type="NCBI Taxonomy" id="2038154"/>
    <lineage>
        <taxon>Eukaryota</taxon>
        <taxon>Metazoa</taxon>
        <taxon>Ecdysozoa</taxon>
        <taxon>Arthropoda</taxon>
        <taxon>Hexapoda</taxon>
        <taxon>Insecta</taxon>
        <taxon>Pterygota</taxon>
        <taxon>Neoptera</taxon>
        <taxon>Endopterygota</taxon>
        <taxon>Coleoptera</taxon>
        <taxon>Polyphaga</taxon>
        <taxon>Elateriformia</taxon>
        <taxon>Elateroidea</taxon>
        <taxon>Elateridae</taxon>
        <taxon>Agrypninae</taxon>
        <taxon>Pyrophorini</taxon>
        <taxon>Ignelater</taxon>
    </lineage>
</organism>
<accession>A0A8K0G087</accession>
<gene>
    <name evidence="1" type="ORF">ILUMI_25121</name>
</gene>
<proteinExistence type="predicted"/>
<feature type="non-terminal residue" evidence="1">
    <location>
        <position position="67"/>
    </location>
</feature>
<dbReference type="Proteomes" id="UP000801492">
    <property type="component" value="Unassembled WGS sequence"/>
</dbReference>